<accession>A0A2V3IJT4</accession>
<dbReference type="OrthoDB" id="10462095at2759"/>
<feature type="region of interest" description="Disordered" evidence="1">
    <location>
        <begin position="20"/>
        <end position="355"/>
    </location>
</feature>
<gene>
    <name evidence="2" type="ORF">BWQ96_07972</name>
</gene>
<reference evidence="2 3" key="1">
    <citation type="journal article" date="2018" name="Mol. Biol. Evol.">
        <title>Analysis of the draft genome of the red seaweed Gracilariopsis chorda provides insights into genome size evolution in Rhodophyta.</title>
        <authorList>
            <person name="Lee J."/>
            <person name="Yang E.C."/>
            <person name="Graf L."/>
            <person name="Yang J.H."/>
            <person name="Qiu H."/>
            <person name="Zel Zion U."/>
            <person name="Chan C.X."/>
            <person name="Stephens T.G."/>
            <person name="Weber A.P.M."/>
            <person name="Boo G.H."/>
            <person name="Boo S.M."/>
            <person name="Kim K.M."/>
            <person name="Shin Y."/>
            <person name="Jung M."/>
            <person name="Lee S.J."/>
            <person name="Yim H.S."/>
            <person name="Lee J.H."/>
            <person name="Bhattacharya D."/>
            <person name="Yoon H.S."/>
        </authorList>
    </citation>
    <scope>NUCLEOTIDE SEQUENCE [LARGE SCALE GENOMIC DNA]</scope>
    <source>
        <strain evidence="2 3">SKKU-2015</strain>
        <tissue evidence="2">Whole body</tissue>
    </source>
</reference>
<dbReference type="EMBL" id="NBIV01000168">
    <property type="protein sequence ID" value="PXF42337.1"/>
    <property type="molecule type" value="Genomic_DNA"/>
</dbReference>
<protein>
    <submittedName>
        <fullName evidence="2">Uncharacterized protein</fullName>
    </submittedName>
</protein>
<feature type="compositionally biased region" description="Pro residues" evidence="1">
    <location>
        <begin position="144"/>
        <end position="154"/>
    </location>
</feature>
<name>A0A2V3IJT4_9FLOR</name>
<dbReference type="Proteomes" id="UP000247409">
    <property type="component" value="Unassembled WGS sequence"/>
</dbReference>
<feature type="compositionally biased region" description="Low complexity" evidence="1">
    <location>
        <begin position="113"/>
        <end position="124"/>
    </location>
</feature>
<proteinExistence type="predicted"/>
<feature type="compositionally biased region" description="Pro residues" evidence="1">
    <location>
        <begin position="217"/>
        <end position="232"/>
    </location>
</feature>
<sequence>MKTKHMEFLVQKVQHKAQAKASEMLKKLSIDDGTAEQQPGPPANLPYSPPTYYEQPPPNATNNMPYPPSPYNAAPNASALHPHFTQQNADPSASATHVRPPSHLAGPPPGTPGTPYGLYYSPSSQEQPPQGDSLYPQPSHYESQPPPSPSPYPSHHPSVTATDPPSAPYATAHPTRPTPKLNKLPPAAYHSPPHTKASSTTVSEEYASPRPHHSPHPQHPLPYSPSPNPAPNKPSTSHNSASGSCNPWPSQEHYPQPTSDQLPNVYYPQPPSHQPTTVIPPKDAKRPAPQKVTHRPTSAAPDKPDGYPSAPAYPRPPGYGAPHQQGSQSYACSAHDSASHSPSAHPHHHHYHHHQHVEVTSDVFICSQCHSAENPVNQASAPPESPSSYVSQNCHVSGVNVIPVQVERPSEPPELLMEELLDAAFERQGSALNILGSTLLDEARKGLSRVIDPGDDADIQLFSVQLRRMDFSACESDFKRGGRDGIPCFALSYTRKDRMVGRFPFEKLQWDNFRRAMNLLASSGIRQVRVWLDQCLWLRDANLVCWAHTGIVPYVIWPVVSLGLKIDTADRTIDSYERVWPFVEEVAGLLSMGVLTFCEMSQGGEALEHIVQYNQRVCLELEVSILAIFHIICEGALNELECSCPEDVMELVDMAQFNMENECQDVIIGGNWRSRIAPVQRCPQSRPFRSSAKSKYLASYSAGKVPLNLVGSDIKDHLIPKFS</sequence>
<comment type="caution">
    <text evidence="2">The sequence shown here is derived from an EMBL/GenBank/DDBJ whole genome shotgun (WGS) entry which is preliminary data.</text>
</comment>
<feature type="compositionally biased region" description="Pro residues" evidence="1">
    <location>
        <begin position="39"/>
        <end position="70"/>
    </location>
</feature>
<organism evidence="2 3">
    <name type="scientific">Gracilariopsis chorda</name>
    <dbReference type="NCBI Taxonomy" id="448386"/>
    <lineage>
        <taxon>Eukaryota</taxon>
        <taxon>Rhodophyta</taxon>
        <taxon>Florideophyceae</taxon>
        <taxon>Rhodymeniophycidae</taxon>
        <taxon>Gracilariales</taxon>
        <taxon>Gracilariaceae</taxon>
        <taxon>Gracilariopsis</taxon>
    </lineage>
</organism>
<feature type="compositionally biased region" description="Polar residues" evidence="1">
    <location>
        <begin position="84"/>
        <end position="95"/>
    </location>
</feature>
<feature type="compositionally biased region" description="Basic residues" evidence="1">
    <location>
        <begin position="345"/>
        <end position="355"/>
    </location>
</feature>
<feature type="compositionally biased region" description="Polar residues" evidence="1">
    <location>
        <begin position="238"/>
        <end position="249"/>
    </location>
</feature>
<evidence type="ECO:0000313" key="2">
    <source>
        <dbReference type="EMBL" id="PXF42337.1"/>
    </source>
</evidence>
<keyword evidence="3" id="KW-1185">Reference proteome</keyword>
<feature type="compositionally biased region" description="Low complexity" evidence="1">
    <location>
        <begin position="329"/>
        <end position="344"/>
    </location>
</feature>
<evidence type="ECO:0000313" key="3">
    <source>
        <dbReference type="Proteomes" id="UP000247409"/>
    </source>
</evidence>
<evidence type="ECO:0000256" key="1">
    <source>
        <dbReference type="SAM" id="MobiDB-lite"/>
    </source>
</evidence>
<dbReference type="AlphaFoldDB" id="A0A2V3IJT4"/>